<keyword evidence="2" id="KW-1185">Reference proteome</keyword>
<dbReference type="Proteomes" id="UP001500221">
    <property type="component" value="Unassembled WGS sequence"/>
</dbReference>
<gene>
    <name evidence="1" type="ORF">GCM10023340_45330</name>
</gene>
<organism evidence="1 2">
    <name type="scientific">Nocardioides marinquilinus</name>
    <dbReference type="NCBI Taxonomy" id="1210400"/>
    <lineage>
        <taxon>Bacteria</taxon>
        <taxon>Bacillati</taxon>
        <taxon>Actinomycetota</taxon>
        <taxon>Actinomycetes</taxon>
        <taxon>Propionibacteriales</taxon>
        <taxon>Nocardioidaceae</taxon>
        <taxon>Nocardioides</taxon>
    </lineage>
</organism>
<proteinExistence type="predicted"/>
<dbReference type="InterPro" id="IPR046036">
    <property type="entry name" value="DUF5994"/>
</dbReference>
<accession>A0ABP9Q529</accession>
<comment type="caution">
    <text evidence="1">The sequence shown here is derived from an EMBL/GenBank/DDBJ whole genome shotgun (WGS) entry which is preliminary data.</text>
</comment>
<dbReference type="EMBL" id="BAABKG010000008">
    <property type="protein sequence ID" value="GAA5156717.1"/>
    <property type="molecule type" value="Genomic_DNA"/>
</dbReference>
<sequence length="147" mass="15800">MTTLPDSTPAPSGSDQPLRLRLGEITSDGGDGAWWPRSRDLQVEAARLVDEFPVEAGRINRLLMSRPDWDDSVTGGHGVRRIRAARGVVKVGSFPRDDTSLMILAMANGGRVHLQVIPADIDPDRGERLLAAAGSLSVRDQLDAAHG</sequence>
<evidence type="ECO:0000313" key="2">
    <source>
        <dbReference type="Proteomes" id="UP001500221"/>
    </source>
</evidence>
<evidence type="ECO:0000313" key="1">
    <source>
        <dbReference type="EMBL" id="GAA5156717.1"/>
    </source>
</evidence>
<reference evidence="2" key="1">
    <citation type="journal article" date="2019" name="Int. J. Syst. Evol. Microbiol.">
        <title>The Global Catalogue of Microorganisms (GCM) 10K type strain sequencing project: providing services to taxonomists for standard genome sequencing and annotation.</title>
        <authorList>
            <consortium name="The Broad Institute Genomics Platform"/>
            <consortium name="The Broad Institute Genome Sequencing Center for Infectious Disease"/>
            <person name="Wu L."/>
            <person name="Ma J."/>
        </authorList>
    </citation>
    <scope>NUCLEOTIDE SEQUENCE [LARGE SCALE GENOMIC DNA]</scope>
    <source>
        <strain evidence="2">JCM 18459</strain>
    </source>
</reference>
<dbReference type="RefSeq" id="WP_345464553.1">
    <property type="nucleotide sequence ID" value="NZ_BAABKG010000008.1"/>
</dbReference>
<protein>
    <submittedName>
        <fullName evidence="1">Uncharacterized protein</fullName>
    </submittedName>
</protein>
<name>A0ABP9Q529_9ACTN</name>
<dbReference type="Pfam" id="PF19457">
    <property type="entry name" value="DUF5994"/>
    <property type="match status" value="1"/>
</dbReference>